<name>A0AAV8X1T0_9CUCU</name>
<accession>A0AAV8X1T0</accession>
<gene>
    <name evidence="1" type="ORF">NQ314_014604</name>
</gene>
<evidence type="ECO:0000313" key="2">
    <source>
        <dbReference type="Proteomes" id="UP001162156"/>
    </source>
</evidence>
<dbReference type="AlphaFoldDB" id="A0AAV8X1T0"/>
<organism evidence="1 2">
    <name type="scientific">Rhamnusium bicolor</name>
    <dbReference type="NCBI Taxonomy" id="1586634"/>
    <lineage>
        <taxon>Eukaryota</taxon>
        <taxon>Metazoa</taxon>
        <taxon>Ecdysozoa</taxon>
        <taxon>Arthropoda</taxon>
        <taxon>Hexapoda</taxon>
        <taxon>Insecta</taxon>
        <taxon>Pterygota</taxon>
        <taxon>Neoptera</taxon>
        <taxon>Endopterygota</taxon>
        <taxon>Coleoptera</taxon>
        <taxon>Polyphaga</taxon>
        <taxon>Cucujiformia</taxon>
        <taxon>Chrysomeloidea</taxon>
        <taxon>Cerambycidae</taxon>
        <taxon>Lepturinae</taxon>
        <taxon>Rhagiini</taxon>
        <taxon>Rhamnusium</taxon>
    </lineage>
</organism>
<evidence type="ECO:0000313" key="1">
    <source>
        <dbReference type="EMBL" id="KAJ8932512.1"/>
    </source>
</evidence>
<dbReference type="EMBL" id="JANEYF010004032">
    <property type="protein sequence ID" value="KAJ8932512.1"/>
    <property type="molecule type" value="Genomic_DNA"/>
</dbReference>
<reference evidence="1" key="1">
    <citation type="journal article" date="2023" name="Insect Mol. Biol.">
        <title>Genome sequencing provides insights into the evolution of gene families encoding plant cell wall-degrading enzymes in longhorned beetles.</title>
        <authorList>
            <person name="Shin N.R."/>
            <person name="Okamura Y."/>
            <person name="Kirsch R."/>
            <person name="Pauchet Y."/>
        </authorList>
    </citation>
    <scope>NUCLEOTIDE SEQUENCE</scope>
    <source>
        <strain evidence="1">RBIC_L_NR</strain>
    </source>
</reference>
<comment type="caution">
    <text evidence="1">The sequence shown here is derived from an EMBL/GenBank/DDBJ whole genome shotgun (WGS) entry which is preliminary data.</text>
</comment>
<keyword evidence="2" id="KW-1185">Reference proteome</keyword>
<protein>
    <submittedName>
        <fullName evidence="1">Uncharacterized protein</fullName>
    </submittedName>
</protein>
<sequence length="128" mass="15520">MPFLTKKWQWQIVLKNQRAKIVVLPKIDNINEFQKRLDVELERCIKVHTDHFHLTTWVMLNKALLVKVMVFNRKRPGDVEKSQIIEYENLQMVDEEHVRHLEDSEKDVGKMYGRYITREKLDRLLLSY</sequence>
<dbReference type="Proteomes" id="UP001162156">
    <property type="component" value="Unassembled WGS sequence"/>
</dbReference>
<proteinExistence type="predicted"/>